<dbReference type="InterPro" id="IPR038763">
    <property type="entry name" value="DHH_sf"/>
</dbReference>
<dbReference type="InterPro" id="IPR001667">
    <property type="entry name" value="DDH_dom"/>
</dbReference>
<keyword evidence="5 9" id="KW-0269">Exonuclease</keyword>
<dbReference type="PANTHER" id="PTHR30255:SF2">
    <property type="entry name" value="SINGLE-STRANDED-DNA-SPECIFIC EXONUCLEASE RECJ"/>
    <property type="match status" value="1"/>
</dbReference>
<dbReference type="Pfam" id="PF01368">
    <property type="entry name" value="DHH"/>
    <property type="match status" value="1"/>
</dbReference>
<dbReference type="InterPro" id="IPR051673">
    <property type="entry name" value="SSDNA_exonuclease_RecJ"/>
</dbReference>
<feature type="domain" description="DHHA1" evidence="7">
    <location>
        <begin position="353"/>
        <end position="447"/>
    </location>
</feature>
<dbReference type="InterPro" id="IPR041122">
    <property type="entry name" value="RecJ_OB"/>
</dbReference>
<dbReference type="InterPro" id="IPR003156">
    <property type="entry name" value="DHHA1_dom"/>
</dbReference>
<dbReference type="GO" id="GO:0003676">
    <property type="term" value="F:nucleic acid binding"/>
    <property type="evidence" value="ECO:0007669"/>
    <property type="project" value="InterPro"/>
</dbReference>
<evidence type="ECO:0000256" key="1">
    <source>
        <dbReference type="ARBA" id="ARBA00005915"/>
    </source>
</evidence>
<dbReference type="Gene3D" id="2.40.50.460">
    <property type="match status" value="1"/>
</dbReference>
<evidence type="ECO:0000313" key="9">
    <source>
        <dbReference type="EMBL" id="VAX19551.1"/>
    </source>
</evidence>
<dbReference type="AlphaFoldDB" id="A0A3B1BYG0"/>
<evidence type="ECO:0000256" key="5">
    <source>
        <dbReference type="ARBA" id="ARBA00022839"/>
    </source>
</evidence>
<evidence type="ECO:0000259" key="8">
    <source>
        <dbReference type="Pfam" id="PF17768"/>
    </source>
</evidence>
<name>A0A3B1BYG0_9ZZZZ</name>
<dbReference type="Pfam" id="PF17768">
    <property type="entry name" value="RecJ_OB"/>
    <property type="match status" value="1"/>
</dbReference>
<dbReference type="GO" id="GO:0006310">
    <property type="term" value="P:DNA recombination"/>
    <property type="evidence" value="ECO:0007669"/>
    <property type="project" value="InterPro"/>
</dbReference>
<dbReference type="GO" id="GO:0006281">
    <property type="term" value="P:DNA repair"/>
    <property type="evidence" value="ECO:0007669"/>
    <property type="project" value="InterPro"/>
</dbReference>
<feature type="domain" description="DDH" evidence="6">
    <location>
        <begin position="80"/>
        <end position="235"/>
    </location>
</feature>
<dbReference type="Gene3D" id="3.90.1640.30">
    <property type="match status" value="1"/>
</dbReference>
<evidence type="ECO:0000259" key="7">
    <source>
        <dbReference type="Pfam" id="PF02272"/>
    </source>
</evidence>
<keyword evidence="4" id="KW-0378">Hydrolase</keyword>
<protein>
    <recommendedName>
        <fullName evidence="2">Single-stranded-DNA-specific exonuclease RecJ</fullName>
    </recommendedName>
</protein>
<dbReference type="GO" id="GO:0008409">
    <property type="term" value="F:5'-3' exonuclease activity"/>
    <property type="evidence" value="ECO:0007669"/>
    <property type="project" value="InterPro"/>
</dbReference>
<dbReference type="EMBL" id="UOGC01000091">
    <property type="protein sequence ID" value="VAX19551.1"/>
    <property type="molecule type" value="Genomic_DNA"/>
</dbReference>
<dbReference type="InterPro" id="IPR004610">
    <property type="entry name" value="RecJ"/>
</dbReference>
<organism evidence="9">
    <name type="scientific">hydrothermal vent metagenome</name>
    <dbReference type="NCBI Taxonomy" id="652676"/>
    <lineage>
        <taxon>unclassified sequences</taxon>
        <taxon>metagenomes</taxon>
        <taxon>ecological metagenomes</taxon>
    </lineage>
</organism>
<reference evidence="9" key="1">
    <citation type="submission" date="2018-06" db="EMBL/GenBank/DDBJ databases">
        <authorList>
            <person name="Zhirakovskaya E."/>
        </authorList>
    </citation>
    <scope>NUCLEOTIDE SEQUENCE</scope>
</reference>
<sequence>MKRKKWTIAKGDPVAEKKICAELGLSPVIARILVNRGLKDVESVNLFLNPSLTRLENPMAMADMDIAVERVLTALDLKEKIVVCGDYDADGITSTALLVSFFKEIGIDAEYYIPERGSDGYGLSIKAVETLASNGAKLLITVDNGISAFEAADRAKSLGLDLLITDHHLPGTKLPQAVAILNPNRVDCGYPFKGLAGVGVAFKLATAVRTGLYRRGVEKAKLPNLKKLLDVVAIGSIADAAKLSDENRIMTSFGIEELSKTQKSGLLAIKEVAGLNGTATCRDIGFGIAPRLNAAGRLGRADICVELLLTDDRLRAREISLKLDEENNRRKKTQAEVFKLAMQMAENTFDPENDKVLILGSDGWNAGVIGIVASMMVEKFNVPVALVCFDGETGRGSARSIQAFDITGGLNATSDKLIRFGGHKMAAGFSVTLKNFDDFKKNLLTFANEKLSSEDTAPAIDIDLAVSPVDLDMELIKKIHSLAPFGTGFAVPVFASHKVGTKNFKIMGANGQHVKFTLENGAEAIGFNMAELLLEKGMLDGPLDIAYTPEINKWRGTERIQLRMIDARPARETD</sequence>
<accession>A0A3B1BYG0</accession>
<dbReference type="SUPFAM" id="SSF64182">
    <property type="entry name" value="DHH phosphoesterases"/>
    <property type="match status" value="1"/>
</dbReference>
<evidence type="ECO:0000259" key="6">
    <source>
        <dbReference type="Pfam" id="PF01368"/>
    </source>
</evidence>
<evidence type="ECO:0000256" key="3">
    <source>
        <dbReference type="ARBA" id="ARBA00022722"/>
    </source>
</evidence>
<proteinExistence type="inferred from homology"/>
<dbReference type="PANTHER" id="PTHR30255">
    <property type="entry name" value="SINGLE-STRANDED-DNA-SPECIFIC EXONUCLEASE RECJ"/>
    <property type="match status" value="1"/>
</dbReference>
<evidence type="ECO:0000256" key="2">
    <source>
        <dbReference type="ARBA" id="ARBA00019841"/>
    </source>
</evidence>
<evidence type="ECO:0000256" key="4">
    <source>
        <dbReference type="ARBA" id="ARBA00022801"/>
    </source>
</evidence>
<gene>
    <name evidence="9" type="ORF">MNBD_NITROSPINAE01-180</name>
</gene>
<keyword evidence="3" id="KW-0540">Nuclease</keyword>
<comment type="similarity">
    <text evidence="1">Belongs to the RecJ family.</text>
</comment>
<feature type="domain" description="RecJ OB" evidence="8">
    <location>
        <begin position="462"/>
        <end position="566"/>
    </location>
</feature>
<dbReference type="Pfam" id="PF02272">
    <property type="entry name" value="DHHA1"/>
    <property type="match status" value="1"/>
</dbReference>
<dbReference type="NCBIfam" id="TIGR00644">
    <property type="entry name" value="recJ"/>
    <property type="match status" value="1"/>
</dbReference>